<feature type="region of interest" description="Disordered" evidence="6">
    <location>
        <begin position="91"/>
        <end position="131"/>
    </location>
</feature>
<feature type="transmembrane region" description="Helical" evidence="7">
    <location>
        <begin position="174"/>
        <end position="192"/>
    </location>
</feature>
<protein>
    <recommendedName>
        <fullName evidence="8">Major facilitator superfamily (MFS) profile domain-containing protein</fullName>
    </recommendedName>
</protein>
<feature type="transmembrane region" description="Helical" evidence="7">
    <location>
        <begin position="583"/>
        <end position="602"/>
    </location>
</feature>
<feature type="transmembrane region" description="Helical" evidence="7">
    <location>
        <begin position="544"/>
        <end position="563"/>
    </location>
</feature>
<evidence type="ECO:0000313" key="9">
    <source>
        <dbReference type="EMBL" id="TNV84203.1"/>
    </source>
</evidence>
<evidence type="ECO:0000256" key="1">
    <source>
        <dbReference type="ARBA" id="ARBA00004141"/>
    </source>
</evidence>
<dbReference type="InterPro" id="IPR036259">
    <property type="entry name" value="MFS_trans_sf"/>
</dbReference>
<keyword evidence="2" id="KW-0813">Transport</keyword>
<dbReference type="Gene3D" id="1.20.1250.20">
    <property type="entry name" value="MFS general substrate transporter like domains"/>
    <property type="match status" value="2"/>
</dbReference>
<evidence type="ECO:0000259" key="8">
    <source>
        <dbReference type="PROSITE" id="PS50850"/>
    </source>
</evidence>
<accession>A0A8J8NYX7</accession>
<feature type="transmembrane region" description="Helical" evidence="7">
    <location>
        <begin position="267"/>
        <end position="287"/>
    </location>
</feature>
<feature type="transmembrane region" description="Helical" evidence="7">
    <location>
        <begin position="241"/>
        <end position="261"/>
    </location>
</feature>
<evidence type="ECO:0000256" key="2">
    <source>
        <dbReference type="ARBA" id="ARBA00022448"/>
    </source>
</evidence>
<keyword evidence="10" id="KW-1185">Reference proteome</keyword>
<dbReference type="CDD" id="cd17325">
    <property type="entry name" value="MFS_MdtG_SLC18_like"/>
    <property type="match status" value="1"/>
</dbReference>
<dbReference type="InterPro" id="IPR011701">
    <property type="entry name" value="MFS"/>
</dbReference>
<dbReference type="Pfam" id="PF07690">
    <property type="entry name" value="MFS_1"/>
    <property type="match status" value="1"/>
</dbReference>
<organism evidence="9 10">
    <name type="scientific">Halteria grandinella</name>
    <dbReference type="NCBI Taxonomy" id="5974"/>
    <lineage>
        <taxon>Eukaryota</taxon>
        <taxon>Sar</taxon>
        <taxon>Alveolata</taxon>
        <taxon>Ciliophora</taxon>
        <taxon>Intramacronucleata</taxon>
        <taxon>Spirotrichea</taxon>
        <taxon>Stichotrichia</taxon>
        <taxon>Sporadotrichida</taxon>
        <taxon>Halteriidae</taxon>
        <taxon>Halteria</taxon>
    </lineage>
</organism>
<evidence type="ECO:0000256" key="5">
    <source>
        <dbReference type="ARBA" id="ARBA00023136"/>
    </source>
</evidence>
<gene>
    <name evidence="9" type="ORF">FGO68_gene3398</name>
</gene>
<feature type="compositionally biased region" description="Polar residues" evidence="6">
    <location>
        <begin position="114"/>
        <end position="131"/>
    </location>
</feature>
<sequence>MRADFKISQRNNISSKLSASSVPMSFAHEKTEHEMQRRARGISHDHQDQPSMQFTMREVDGVTPALHAALGGEKHILPRIVRQRFISHQEKDLARQNDQSIHLSKVASQDERASSIQEEAGVSSSQQRKQVYNTAAQHQNHYLPLSSQSIGLHSSQHKLSNGQEPKLPQDRRNLLICILVSLFSIQTLNMNVSTIVPNYVNDNHNTLTETQVALIMTSFEVAALIFSPLVGLMLERLGRKNSIMIGFVVVITSTFGLGLTQHIKDDYLFLVVSICARFIQGMGDMWVQTSYYSLMTYKFSDNREKYLGMGESAAGLGCMLGPVMGSIFYTYMGYQYAFFTFGVFLSFSAFLSYFVLPNNLNVKLDTMSDLEKAQSEKIAQSVPYSWFFTNRRSLFGLATCTYVCVIFSFSEPFFTPALKEEKGIPEFYHGFIIGVSSFFYVVFTLIVGSVIMKLPKRVFIAISFTGCSIAMLITGPSQLLGLPNKAWILVLGQALQGASLGFVFIPILPEMIDSIYITHGLKEGEDEHIDSIISDKAAGLYGSFYSIGMIASPLCGSFVYEYFKQFDKHLPMQDKRAFNKTCDVFAIATLAYTIVYICCNVLPDIRKDRDEQTALSVCNMEQSRVRMGSINSMVKMPLTQSGLDESMEIKKSKKFRTLENIEEKDDLTQTFINNQTGIPDID</sequence>
<dbReference type="EMBL" id="RRYP01003038">
    <property type="protein sequence ID" value="TNV84203.1"/>
    <property type="molecule type" value="Genomic_DNA"/>
</dbReference>
<dbReference type="InterPro" id="IPR005829">
    <property type="entry name" value="Sugar_transporter_CS"/>
</dbReference>
<keyword evidence="5 7" id="KW-0472">Membrane</keyword>
<dbReference type="GO" id="GO:0022857">
    <property type="term" value="F:transmembrane transporter activity"/>
    <property type="evidence" value="ECO:0007669"/>
    <property type="project" value="InterPro"/>
</dbReference>
<evidence type="ECO:0000256" key="3">
    <source>
        <dbReference type="ARBA" id="ARBA00022692"/>
    </source>
</evidence>
<dbReference type="PROSITE" id="PS50850">
    <property type="entry name" value="MFS"/>
    <property type="match status" value="1"/>
</dbReference>
<feature type="transmembrane region" description="Helical" evidence="7">
    <location>
        <begin position="486"/>
        <end position="508"/>
    </location>
</feature>
<feature type="transmembrane region" description="Helical" evidence="7">
    <location>
        <begin position="427"/>
        <end position="451"/>
    </location>
</feature>
<dbReference type="SUPFAM" id="SSF103473">
    <property type="entry name" value="MFS general substrate transporter"/>
    <property type="match status" value="1"/>
</dbReference>
<keyword evidence="3 7" id="KW-0812">Transmembrane</keyword>
<comment type="caution">
    <text evidence="9">The sequence shown here is derived from an EMBL/GenBank/DDBJ whole genome shotgun (WGS) entry which is preliminary data.</text>
</comment>
<evidence type="ECO:0000256" key="6">
    <source>
        <dbReference type="SAM" id="MobiDB-lite"/>
    </source>
</evidence>
<dbReference type="PROSITE" id="PS00216">
    <property type="entry name" value="SUGAR_TRANSPORT_1"/>
    <property type="match status" value="1"/>
</dbReference>
<dbReference type="OrthoDB" id="298065at2759"/>
<dbReference type="PANTHER" id="PTHR23506:SF26">
    <property type="entry name" value="MFS-TYPE TRANSPORTER SLC18B1"/>
    <property type="match status" value="1"/>
</dbReference>
<reference evidence="9" key="1">
    <citation type="submission" date="2019-06" db="EMBL/GenBank/DDBJ databases">
        <authorList>
            <person name="Zheng W."/>
        </authorList>
    </citation>
    <scope>NUCLEOTIDE SEQUENCE</scope>
    <source>
        <strain evidence="9">QDHG01</strain>
    </source>
</reference>
<dbReference type="InterPro" id="IPR020846">
    <property type="entry name" value="MFS_dom"/>
</dbReference>
<dbReference type="InterPro" id="IPR050930">
    <property type="entry name" value="MFS_Vesicular_Transporter"/>
</dbReference>
<feature type="transmembrane region" description="Helical" evidence="7">
    <location>
        <begin position="336"/>
        <end position="356"/>
    </location>
</feature>
<dbReference type="AlphaFoldDB" id="A0A8J8NYX7"/>
<name>A0A8J8NYX7_HALGN</name>
<comment type="subcellular location">
    <subcellularLocation>
        <location evidence="1">Membrane</location>
        <topology evidence="1">Multi-pass membrane protein</topology>
    </subcellularLocation>
</comment>
<dbReference type="PANTHER" id="PTHR23506">
    <property type="entry name" value="GH10249P"/>
    <property type="match status" value="1"/>
</dbReference>
<feature type="transmembrane region" description="Helical" evidence="7">
    <location>
        <begin position="458"/>
        <end position="480"/>
    </location>
</feature>
<proteinExistence type="predicted"/>
<feature type="domain" description="Major facilitator superfamily (MFS) profile" evidence="8">
    <location>
        <begin position="173"/>
        <end position="606"/>
    </location>
</feature>
<dbReference type="Proteomes" id="UP000785679">
    <property type="component" value="Unassembled WGS sequence"/>
</dbReference>
<dbReference type="GO" id="GO:0016020">
    <property type="term" value="C:membrane"/>
    <property type="evidence" value="ECO:0007669"/>
    <property type="project" value="UniProtKB-SubCell"/>
</dbReference>
<evidence type="ECO:0000313" key="10">
    <source>
        <dbReference type="Proteomes" id="UP000785679"/>
    </source>
</evidence>
<keyword evidence="4 7" id="KW-1133">Transmembrane helix</keyword>
<feature type="transmembrane region" description="Helical" evidence="7">
    <location>
        <begin position="394"/>
        <end position="415"/>
    </location>
</feature>
<evidence type="ECO:0000256" key="7">
    <source>
        <dbReference type="SAM" id="Phobius"/>
    </source>
</evidence>
<evidence type="ECO:0000256" key="4">
    <source>
        <dbReference type="ARBA" id="ARBA00022989"/>
    </source>
</evidence>
<feature type="transmembrane region" description="Helical" evidence="7">
    <location>
        <begin position="212"/>
        <end position="234"/>
    </location>
</feature>
<feature type="transmembrane region" description="Helical" evidence="7">
    <location>
        <begin position="308"/>
        <end position="330"/>
    </location>
</feature>